<comment type="caution">
    <text evidence="7">The sequence shown here is derived from an EMBL/GenBank/DDBJ whole genome shotgun (WGS) entry which is preliminary data.</text>
</comment>
<evidence type="ECO:0000313" key="7">
    <source>
        <dbReference type="EMBL" id="MFD2701230.1"/>
    </source>
</evidence>
<dbReference type="Gene3D" id="3.40.50.2300">
    <property type="match status" value="1"/>
</dbReference>
<dbReference type="InterPro" id="IPR018060">
    <property type="entry name" value="HTH_AraC"/>
</dbReference>
<organism evidence="7 8">
    <name type="scientific">Paenibacillus shunpengii</name>
    <dbReference type="NCBI Taxonomy" id="2054424"/>
    <lineage>
        <taxon>Bacteria</taxon>
        <taxon>Bacillati</taxon>
        <taxon>Bacillota</taxon>
        <taxon>Bacilli</taxon>
        <taxon>Bacillales</taxon>
        <taxon>Paenibacillaceae</taxon>
        <taxon>Paenibacillus</taxon>
    </lineage>
</organism>
<dbReference type="InterPro" id="IPR009057">
    <property type="entry name" value="Homeodomain-like_sf"/>
</dbReference>
<dbReference type="PROSITE" id="PS01124">
    <property type="entry name" value="HTH_ARAC_FAMILY_2"/>
    <property type="match status" value="1"/>
</dbReference>
<dbReference type="PANTHER" id="PTHR43280:SF2">
    <property type="entry name" value="HTH-TYPE TRANSCRIPTIONAL REGULATOR EXSA"/>
    <property type="match status" value="1"/>
</dbReference>
<dbReference type="SMART" id="SM00342">
    <property type="entry name" value="HTH_ARAC"/>
    <property type="match status" value="1"/>
</dbReference>
<sequence>MYSLLIVDDEYYALEAMKHAVDWSDIGFDRCYTAMSADEAREVLIQEKIDIMICDIEMPEEDGLSLQSWVREQVPQLETIFLTGHAEFSYAQKAIQMHSFDYLLKPIQSADLIHTVKRAMEKKSLDDEFARLKEQYRDYLNEERFWSTKRITKFWKDLYSGRSPLTESQFHELKLIYHADVEGSASILPILFKVEEWLRIFPAKDLDILEFGLCNAAEEIVLSGAAGHVILDQRGYVLILLQEPLPAHQILDHCKDYIARCSTYLSARISCCIGNYTSIWKLPDAYKMLMQEHRHHIAGSEDVYYLRSDRAGHTDVKELVPLPWIEDIAVLLATGKIKEVLQKTDELIDWMQQQSSLTAELLESFYHALLHTIISLLHKNGIALHSLYSGDEPMEREVTRSIQTLRDWAHQLITRAFALLHPEGEDTYSAIEKVCLYINGRLDQDLGREELAEFAELHPAYLSRLFKKEKGLSISDYIAQARIAKAKELLCTTLSTVTDIASKVGYYNYQHFTKMFKKHTGMTPQQYRREYSQRIERQ</sequence>
<dbReference type="SMART" id="SM00448">
    <property type="entry name" value="REC"/>
    <property type="match status" value="1"/>
</dbReference>
<dbReference type="Proteomes" id="UP001597540">
    <property type="component" value="Unassembled WGS sequence"/>
</dbReference>
<feature type="domain" description="Response regulatory" evidence="6">
    <location>
        <begin position="3"/>
        <end position="120"/>
    </location>
</feature>
<proteinExistence type="predicted"/>
<keyword evidence="2" id="KW-0238">DNA-binding</keyword>
<evidence type="ECO:0000256" key="1">
    <source>
        <dbReference type="ARBA" id="ARBA00023015"/>
    </source>
</evidence>
<evidence type="ECO:0000256" key="3">
    <source>
        <dbReference type="ARBA" id="ARBA00023163"/>
    </source>
</evidence>
<dbReference type="Pfam" id="PF00072">
    <property type="entry name" value="Response_reg"/>
    <property type="match status" value="1"/>
</dbReference>
<dbReference type="InterPro" id="IPR001789">
    <property type="entry name" value="Sig_transdc_resp-reg_receiver"/>
</dbReference>
<reference evidence="8" key="1">
    <citation type="journal article" date="2019" name="Int. J. Syst. Evol. Microbiol.">
        <title>The Global Catalogue of Microorganisms (GCM) 10K type strain sequencing project: providing services to taxonomists for standard genome sequencing and annotation.</title>
        <authorList>
            <consortium name="The Broad Institute Genomics Platform"/>
            <consortium name="The Broad Institute Genome Sequencing Center for Infectious Disease"/>
            <person name="Wu L."/>
            <person name="Ma J."/>
        </authorList>
    </citation>
    <scope>NUCLEOTIDE SEQUENCE [LARGE SCALE GENOMIC DNA]</scope>
    <source>
        <strain evidence="8">KCTC 33849</strain>
    </source>
</reference>
<dbReference type="Gene3D" id="1.10.10.60">
    <property type="entry name" value="Homeodomain-like"/>
    <property type="match status" value="2"/>
</dbReference>
<dbReference type="PRINTS" id="PR00032">
    <property type="entry name" value="HTHARAC"/>
</dbReference>
<dbReference type="SUPFAM" id="SSF52172">
    <property type="entry name" value="CheY-like"/>
    <property type="match status" value="1"/>
</dbReference>
<dbReference type="EMBL" id="JBHUMJ010000002">
    <property type="protein sequence ID" value="MFD2701230.1"/>
    <property type="molecule type" value="Genomic_DNA"/>
</dbReference>
<evidence type="ECO:0000259" key="6">
    <source>
        <dbReference type="PROSITE" id="PS50110"/>
    </source>
</evidence>
<keyword evidence="1" id="KW-0805">Transcription regulation</keyword>
<dbReference type="InterPro" id="IPR018062">
    <property type="entry name" value="HTH_AraC-typ_CS"/>
</dbReference>
<dbReference type="PROSITE" id="PS00041">
    <property type="entry name" value="HTH_ARAC_FAMILY_1"/>
    <property type="match status" value="1"/>
</dbReference>
<evidence type="ECO:0000313" key="8">
    <source>
        <dbReference type="Proteomes" id="UP001597540"/>
    </source>
</evidence>
<dbReference type="Pfam" id="PF12833">
    <property type="entry name" value="HTH_18"/>
    <property type="match status" value="1"/>
</dbReference>
<name>A0ABW5SN38_9BACL</name>
<gene>
    <name evidence="7" type="ORF">ACFSVM_12205</name>
</gene>
<evidence type="ECO:0000256" key="2">
    <source>
        <dbReference type="ARBA" id="ARBA00023125"/>
    </source>
</evidence>
<evidence type="ECO:0000256" key="4">
    <source>
        <dbReference type="PROSITE-ProRule" id="PRU00169"/>
    </source>
</evidence>
<dbReference type="InterPro" id="IPR020449">
    <property type="entry name" value="Tscrpt_reg_AraC-type_HTH"/>
</dbReference>
<keyword evidence="4" id="KW-0597">Phosphoprotein</keyword>
<feature type="domain" description="HTH araC/xylS-type" evidence="5">
    <location>
        <begin position="432"/>
        <end position="530"/>
    </location>
</feature>
<feature type="modified residue" description="4-aspartylphosphate" evidence="4">
    <location>
        <position position="55"/>
    </location>
</feature>
<dbReference type="CDD" id="cd17536">
    <property type="entry name" value="REC_YesN-like"/>
    <property type="match status" value="1"/>
</dbReference>
<dbReference type="SUPFAM" id="SSF46689">
    <property type="entry name" value="Homeodomain-like"/>
    <property type="match status" value="2"/>
</dbReference>
<dbReference type="InterPro" id="IPR011006">
    <property type="entry name" value="CheY-like_superfamily"/>
</dbReference>
<dbReference type="RefSeq" id="WP_076313675.1">
    <property type="nucleotide sequence ID" value="NZ_JBHUMJ010000002.1"/>
</dbReference>
<dbReference type="PANTHER" id="PTHR43280">
    <property type="entry name" value="ARAC-FAMILY TRANSCRIPTIONAL REGULATOR"/>
    <property type="match status" value="1"/>
</dbReference>
<accession>A0ABW5SN38</accession>
<protein>
    <submittedName>
        <fullName evidence="7">Response regulator</fullName>
    </submittedName>
</protein>
<evidence type="ECO:0000259" key="5">
    <source>
        <dbReference type="PROSITE" id="PS01124"/>
    </source>
</evidence>
<dbReference type="PROSITE" id="PS50110">
    <property type="entry name" value="RESPONSE_REGULATORY"/>
    <property type="match status" value="1"/>
</dbReference>
<keyword evidence="3" id="KW-0804">Transcription</keyword>
<keyword evidence="8" id="KW-1185">Reference proteome</keyword>